<name>A0A1D6F7I1_MAIZE</name>
<dbReference type="InParanoid" id="A0A1D6F7I1"/>
<organism evidence="1">
    <name type="scientific">Zea mays</name>
    <name type="common">Maize</name>
    <dbReference type="NCBI Taxonomy" id="4577"/>
    <lineage>
        <taxon>Eukaryota</taxon>
        <taxon>Viridiplantae</taxon>
        <taxon>Streptophyta</taxon>
        <taxon>Embryophyta</taxon>
        <taxon>Tracheophyta</taxon>
        <taxon>Spermatophyta</taxon>
        <taxon>Magnoliopsida</taxon>
        <taxon>Liliopsida</taxon>
        <taxon>Poales</taxon>
        <taxon>Poaceae</taxon>
        <taxon>PACMAD clade</taxon>
        <taxon>Panicoideae</taxon>
        <taxon>Andropogonodae</taxon>
        <taxon>Andropogoneae</taxon>
        <taxon>Tripsacinae</taxon>
        <taxon>Zea</taxon>
    </lineage>
</organism>
<gene>
    <name evidence="1" type="ORF">ZEAMMB73_Zm00001d007605</name>
</gene>
<protein>
    <submittedName>
        <fullName evidence="1">Uncharacterized protein</fullName>
    </submittedName>
</protein>
<dbReference type="SMR" id="A0A1D6F7I1"/>
<accession>A0A1D6F7I1</accession>
<evidence type="ECO:0000313" key="1">
    <source>
        <dbReference type="EMBL" id="ONM27207.1"/>
    </source>
</evidence>
<proteinExistence type="predicted"/>
<dbReference type="AlphaFoldDB" id="A0A1D6F7I1"/>
<dbReference type="EMBL" id="CM007648">
    <property type="protein sequence ID" value="ONM27207.1"/>
    <property type="molecule type" value="Genomic_DNA"/>
</dbReference>
<sequence length="103" mass="11088">MVSVLNTKDEEWWALIHSVASFDYSQIIDILLERSMRLTRPFVGADAAVFGSSGFDAAPADHPLVSGNVVSPRKGLKSQISHLPRSGEGVTSIPHALFAELIG</sequence>
<reference evidence="1" key="1">
    <citation type="submission" date="2015-12" db="EMBL/GenBank/DDBJ databases">
        <title>Update maize B73 reference genome by single molecule sequencing technologies.</title>
        <authorList>
            <consortium name="Maize Genome Sequencing Project"/>
            <person name="Ware D."/>
        </authorList>
    </citation>
    <scope>NUCLEOTIDE SEQUENCE [LARGE SCALE GENOMIC DNA]</scope>
    <source>
        <tissue evidence="1">Seedling</tissue>
    </source>
</reference>